<keyword evidence="1" id="KW-0175">Coiled coil</keyword>
<evidence type="ECO:0000256" key="1">
    <source>
        <dbReference type="SAM" id="Coils"/>
    </source>
</evidence>
<evidence type="ECO:0000313" key="3">
    <source>
        <dbReference type="EMBL" id="KAJ8984950.1"/>
    </source>
</evidence>
<organism evidence="3 4">
    <name type="scientific">Molorchus minor</name>
    <dbReference type="NCBI Taxonomy" id="1323400"/>
    <lineage>
        <taxon>Eukaryota</taxon>
        <taxon>Metazoa</taxon>
        <taxon>Ecdysozoa</taxon>
        <taxon>Arthropoda</taxon>
        <taxon>Hexapoda</taxon>
        <taxon>Insecta</taxon>
        <taxon>Pterygota</taxon>
        <taxon>Neoptera</taxon>
        <taxon>Endopterygota</taxon>
        <taxon>Coleoptera</taxon>
        <taxon>Polyphaga</taxon>
        <taxon>Cucujiformia</taxon>
        <taxon>Chrysomeloidea</taxon>
        <taxon>Cerambycidae</taxon>
        <taxon>Lamiinae</taxon>
        <taxon>Monochamini</taxon>
        <taxon>Molorchus</taxon>
    </lineage>
</organism>
<comment type="caution">
    <text evidence="3">The sequence shown here is derived from an EMBL/GenBank/DDBJ whole genome shotgun (WGS) entry which is preliminary data.</text>
</comment>
<dbReference type="Proteomes" id="UP001162164">
    <property type="component" value="Unassembled WGS sequence"/>
</dbReference>
<evidence type="ECO:0000256" key="2">
    <source>
        <dbReference type="SAM" id="MobiDB-lite"/>
    </source>
</evidence>
<feature type="compositionally biased region" description="Polar residues" evidence="2">
    <location>
        <begin position="75"/>
        <end position="87"/>
    </location>
</feature>
<feature type="region of interest" description="Disordered" evidence="2">
    <location>
        <begin position="50"/>
        <end position="103"/>
    </location>
</feature>
<reference evidence="3" key="1">
    <citation type="journal article" date="2023" name="Insect Mol. Biol.">
        <title>Genome sequencing provides insights into the evolution of gene families encoding plant cell wall-degrading enzymes in longhorned beetles.</title>
        <authorList>
            <person name="Shin N.R."/>
            <person name="Okamura Y."/>
            <person name="Kirsch R."/>
            <person name="Pauchet Y."/>
        </authorList>
    </citation>
    <scope>NUCLEOTIDE SEQUENCE</scope>
    <source>
        <strain evidence="3">MMC_N1</strain>
    </source>
</reference>
<feature type="coiled-coil region" evidence="1">
    <location>
        <begin position="227"/>
        <end position="254"/>
    </location>
</feature>
<keyword evidence="4" id="KW-1185">Reference proteome</keyword>
<feature type="coiled-coil region" evidence="1">
    <location>
        <begin position="280"/>
        <end position="368"/>
    </location>
</feature>
<protein>
    <submittedName>
        <fullName evidence="3">Uncharacterized protein</fullName>
    </submittedName>
</protein>
<proteinExistence type="predicted"/>
<feature type="coiled-coil region" evidence="1">
    <location>
        <begin position="118"/>
        <end position="159"/>
    </location>
</feature>
<sequence length="419" mass="48390">MAYMQDISYRPTMLEVPPNQAAVIFLGSTGASNVDAAFRLSSSDILKTPRDRKETNVVLGPRQKKTTAKKDGSRKSSAMTFPPSTKASSSIPLPVKSPKSSSPTKVAKTCILLFMLLQDQLKHKETQWSKEKEELTKNLKHQENLLQKMNADKNKFETREQLDITTKEKEEATVRCQEMEDYISKMGLDQRETMHMVSSSIEWGKECSANVSEAQKYSQSLVKDIMIRECQDKIKQLERENNFHKEAIAMVENTKQEIPTVTETAVLMQHDIVGRYKQLLAESEQKLTEKSHEVAKLTAEIRQLKVRQEHLEELNLKCPTENLQKMVEEGRQKLSELMKKSLESEQKLLHYESVIEKQRKQMHEMENLLRYRENMAGVLKASRDELVLEKESLTRYAHEMRLILKEIKQSLLHVNKEVV</sequence>
<evidence type="ECO:0000313" key="4">
    <source>
        <dbReference type="Proteomes" id="UP001162164"/>
    </source>
</evidence>
<feature type="compositionally biased region" description="Low complexity" evidence="2">
    <location>
        <begin position="88"/>
        <end position="103"/>
    </location>
</feature>
<gene>
    <name evidence="3" type="ORF">NQ317_007819</name>
</gene>
<dbReference type="EMBL" id="JAPWTJ010000022">
    <property type="protein sequence ID" value="KAJ8984950.1"/>
    <property type="molecule type" value="Genomic_DNA"/>
</dbReference>
<accession>A0ABQ9K5Z9</accession>
<name>A0ABQ9K5Z9_9CUCU</name>